<protein>
    <submittedName>
        <fullName evidence="2">Uncharacterized protein</fullName>
    </submittedName>
</protein>
<evidence type="ECO:0000313" key="2">
    <source>
        <dbReference type="EMBL" id="CEL52040.1"/>
    </source>
</evidence>
<dbReference type="Proteomes" id="UP000059188">
    <property type="component" value="Unassembled WGS sequence"/>
</dbReference>
<feature type="region of interest" description="Disordered" evidence="1">
    <location>
        <begin position="18"/>
        <end position="45"/>
    </location>
</feature>
<name>A0A0B7F3E0_THACB</name>
<organism evidence="2 3">
    <name type="scientific">Thanatephorus cucumeris (strain AG1-IB / isolate 7/3/14)</name>
    <name type="common">Lettuce bottom rot fungus</name>
    <name type="synonym">Rhizoctonia solani</name>
    <dbReference type="NCBI Taxonomy" id="1108050"/>
    <lineage>
        <taxon>Eukaryota</taxon>
        <taxon>Fungi</taxon>
        <taxon>Dikarya</taxon>
        <taxon>Basidiomycota</taxon>
        <taxon>Agaricomycotina</taxon>
        <taxon>Agaricomycetes</taxon>
        <taxon>Cantharellales</taxon>
        <taxon>Ceratobasidiaceae</taxon>
        <taxon>Rhizoctonia</taxon>
        <taxon>Rhizoctonia solani AG-1</taxon>
    </lineage>
</organism>
<dbReference type="AlphaFoldDB" id="A0A0B7F3E0"/>
<evidence type="ECO:0000313" key="3">
    <source>
        <dbReference type="Proteomes" id="UP000059188"/>
    </source>
</evidence>
<accession>A0A0B7F3E0</accession>
<keyword evidence="3" id="KW-1185">Reference proteome</keyword>
<sequence length="76" mass="8526">MSGTATQLHTKRCDVVAATESASSERDGLKSLIKRRQPPVDLAPHRWEKQFGTSDGLNFQAEWSKIHETSTTWVQS</sequence>
<evidence type="ECO:0000256" key="1">
    <source>
        <dbReference type="SAM" id="MobiDB-lite"/>
    </source>
</evidence>
<proteinExistence type="predicted"/>
<reference evidence="2 3" key="1">
    <citation type="submission" date="2014-11" db="EMBL/GenBank/DDBJ databases">
        <authorList>
            <person name="Wibberg Daniel"/>
        </authorList>
    </citation>
    <scope>NUCLEOTIDE SEQUENCE [LARGE SCALE GENOMIC DNA]</scope>
    <source>
        <strain evidence="2">Rhizoctonia solani AG1-IB 7/3/14</strain>
    </source>
</reference>
<dbReference type="EMBL" id="LN679100">
    <property type="protein sequence ID" value="CEL52040.1"/>
    <property type="molecule type" value="Genomic_DNA"/>
</dbReference>
<gene>
    <name evidence="2" type="ORF">RSOLAG1IB_00577</name>
</gene>